<dbReference type="GO" id="GO:0015667">
    <property type="term" value="F:site-specific DNA-methyltransferase (cytosine-N4-specific) activity"/>
    <property type="evidence" value="ECO:0007669"/>
    <property type="project" value="UniProtKB-EC"/>
</dbReference>
<dbReference type="Gene3D" id="3.40.50.150">
    <property type="entry name" value="Vaccinia Virus protein VP39"/>
    <property type="match status" value="2"/>
</dbReference>
<dbReference type="InterPro" id="IPR029063">
    <property type="entry name" value="SAM-dependent_MTases_sf"/>
</dbReference>
<evidence type="ECO:0000256" key="4">
    <source>
        <dbReference type="ARBA" id="ARBA00022679"/>
    </source>
</evidence>
<gene>
    <name evidence="10" type="ORF">A2561_01010</name>
</gene>
<dbReference type="AlphaFoldDB" id="A0A1G2JN58"/>
<name>A0A1G2JN58_9BACT</name>
<keyword evidence="6" id="KW-0680">Restriction system</keyword>
<dbReference type="InterPro" id="IPR002941">
    <property type="entry name" value="DNA_methylase_N4/N6"/>
</dbReference>
<organism evidence="10 11">
    <name type="scientific">Candidatus Staskawiczbacteria bacterium RIFOXYD1_FULL_32_13</name>
    <dbReference type="NCBI Taxonomy" id="1802234"/>
    <lineage>
        <taxon>Bacteria</taxon>
        <taxon>Candidatus Staskawicziibacteriota</taxon>
    </lineage>
</organism>
<reference evidence="10 11" key="1">
    <citation type="journal article" date="2016" name="Nat. Commun.">
        <title>Thousands of microbial genomes shed light on interconnected biogeochemical processes in an aquifer system.</title>
        <authorList>
            <person name="Anantharaman K."/>
            <person name="Brown C.T."/>
            <person name="Hug L.A."/>
            <person name="Sharon I."/>
            <person name="Castelle C.J."/>
            <person name="Probst A.J."/>
            <person name="Thomas B.C."/>
            <person name="Singh A."/>
            <person name="Wilkins M.J."/>
            <person name="Karaoz U."/>
            <person name="Brodie E.L."/>
            <person name="Williams K.H."/>
            <person name="Hubbard S.S."/>
            <person name="Banfield J.F."/>
        </authorList>
    </citation>
    <scope>NUCLEOTIDE SEQUENCE [LARGE SCALE GENOMIC DNA]</scope>
</reference>
<dbReference type="PROSITE" id="PS00093">
    <property type="entry name" value="N4_MTASE"/>
    <property type="match status" value="1"/>
</dbReference>
<keyword evidence="4" id="KW-0808">Transferase</keyword>
<accession>A0A1G2JN58</accession>
<evidence type="ECO:0000256" key="8">
    <source>
        <dbReference type="ARBA" id="ARBA00049120"/>
    </source>
</evidence>
<comment type="catalytic activity">
    <reaction evidence="8">
        <text>a 2'-deoxycytidine in DNA + S-adenosyl-L-methionine = an N(4)-methyl-2'-deoxycytidine in DNA + S-adenosyl-L-homocysteine + H(+)</text>
        <dbReference type="Rhea" id="RHEA:16857"/>
        <dbReference type="Rhea" id="RHEA-COMP:11369"/>
        <dbReference type="Rhea" id="RHEA-COMP:13674"/>
        <dbReference type="ChEBI" id="CHEBI:15378"/>
        <dbReference type="ChEBI" id="CHEBI:57856"/>
        <dbReference type="ChEBI" id="CHEBI:59789"/>
        <dbReference type="ChEBI" id="CHEBI:85452"/>
        <dbReference type="ChEBI" id="CHEBI:137933"/>
        <dbReference type="EC" id="2.1.1.113"/>
    </reaction>
</comment>
<evidence type="ECO:0000256" key="7">
    <source>
        <dbReference type="ARBA" id="ARBA00023125"/>
    </source>
</evidence>
<keyword evidence="3" id="KW-0489">Methyltransferase</keyword>
<evidence type="ECO:0000256" key="3">
    <source>
        <dbReference type="ARBA" id="ARBA00022603"/>
    </source>
</evidence>
<evidence type="ECO:0000256" key="2">
    <source>
        <dbReference type="ARBA" id="ARBA00012185"/>
    </source>
</evidence>
<proteinExistence type="inferred from homology"/>
<evidence type="ECO:0000256" key="6">
    <source>
        <dbReference type="ARBA" id="ARBA00022747"/>
    </source>
</evidence>
<protein>
    <recommendedName>
        <fullName evidence="2">site-specific DNA-methyltransferase (cytosine-N(4)-specific)</fullName>
        <ecNumber evidence="2">2.1.1.113</ecNumber>
    </recommendedName>
</protein>
<evidence type="ECO:0000259" key="9">
    <source>
        <dbReference type="Pfam" id="PF01555"/>
    </source>
</evidence>
<dbReference type="Pfam" id="PF01555">
    <property type="entry name" value="N6_N4_Mtase"/>
    <property type="match status" value="1"/>
</dbReference>
<dbReference type="InterPro" id="IPR017985">
    <property type="entry name" value="MeTrfase_CN4_CS"/>
</dbReference>
<dbReference type="Proteomes" id="UP000178935">
    <property type="component" value="Unassembled WGS sequence"/>
</dbReference>
<keyword evidence="5" id="KW-0949">S-adenosyl-L-methionine</keyword>
<feature type="domain" description="DNA methylase N-4/N-6" evidence="9">
    <location>
        <begin position="46"/>
        <end position="109"/>
    </location>
</feature>
<dbReference type="InterPro" id="IPR053943">
    <property type="entry name" value="RlmKL-like_Mtase_CS"/>
</dbReference>
<comment type="caution">
    <text evidence="10">The sequence shown here is derived from an EMBL/GenBank/DDBJ whole genome shotgun (WGS) entry which is preliminary data.</text>
</comment>
<dbReference type="GO" id="GO:0003677">
    <property type="term" value="F:DNA binding"/>
    <property type="evidence" value="ECO:0007669"/>
    <property type="project" value="UniProtKB-KW"/>
</dbReference>
<dbReference type="EC" id="2.1.1.113" evidence="2"/>
<sequence>MSIIQSKKILQNSLGLFSDDSPLDFVYEKTSKEELSFIGEKLTRGRHKIHPYPAMLHPLLVDYLIKNYANKNDVIFDPFCGSGVTLLESSVNGYKSIGFDINPLALLIAKVKTENYKIEELKKEFLGLKASLLENFNTDIPMINNIEYWYKKEIVRDLGRIRFVLKNNSYKYKDFFLVIFAFICRNQSFTRNGEFKRYRVKEDKIDNFENKVFEKFFQHIENMIYIIKDSAVPKEKSYPMLANSEKNTPKINYDLVITSPPYGDSRTTVAYGEYSSFGSDWVDDLNCYGGNAYKVDKESMGKIGQIDENIRKHSILVNTIKRIENFDKKRAGEVFYFFNGYYNAIKNVVSKLNENGKVCFVVGNRTVKGQQIPMDQITASFLDSMGLKFENIFVRDILNKVMPSQNSPTNIIGEKSNTMSNEYIVVFNKN</sequence>
<evidence type="ECO:0000313" key="11">
    <source>
        <dbReference type="Proteomes" id="UP000178935"/>
    </source>
</evidence>
<dbReference type="PROSITE" id="PS01261">
    <property type="entry name" value="UPF0020"/>
    <property type="match status" value="1"/>
</dbReference>
<dbReference type="EMBL" id="MHPU01000036">
    <property type="protein sequence ID" value="OGZ87881.1"/>
    <property type="molecule type" value="Genomic_DNA"/>
</dbReference>
<evidence type="ECO:0000313" key="10">
    <source>
        <dbReference type="EMBL" id="OGZ87881.1"/>
    </source>
</evidence>
<keyword evidence="7" id="KW-0238">DNA-binding</keyword>
<evidence type="ECO:0000256" key="1">
    <source>
        <dbReference type="ARBA" id="ARBA00010203"/>
    </source>
</evidence>
<dbReference type="GO" id="GO:0008170">
    <property type="term" value="F:N-methyltransferase activity"/>
    <property type="evidence" value="ECO:0007669"/>
    <property type="project" value="InterPro"/>
</dbReference>
<evidence type="ECO:0000256" key="5">
    <source>
        <dbReference type="ARBA" id="ARBA00022691"/>
    </source>
</evidence>
<dbReference type="GO" id="GO:0009307">
    <property type="term" value="P:DNA restriction-modification system"/>
    <property type="evidence" value="ECO:0007669"/>
    <property type="project" value="UniProtKB-KW"/>
</dbReference>
<dbReference type="SUPFAM" id="SSF53335">
    <property type="entry name" value="S-adenosyl-L-methionine-dependent methyltransferases"/>
    <property type="match status" value="3"/>
</dbReference>
<dbReference type="GO" id="GO:0032259">
    <property type="term" value="P:methylation"/>
    <property type="evidence" value="ECO:0007669"/>
    <property type="project" value="UniProtKB-KW"/>
</dbReference>
<comment type="similarity">
    <text evidence="1">Belongs to the N(4)/N(6)-methyltransferase family. N(4) subfamily.</text>
</comment>